<keyword evidence="1" id="KW-0732">Signal</keyword>
<name>A0ABZ2KA13_9BACT</name>
<dbReference type="PROSITE" id="PS51257">
    <property type="entry name" value="PROKAR_LIPOPROTEIN"/>
    <property type="match status" value="1"/>
</dbReference>
<reference evidence="2 3" key="1">
    <citation type="submission" date="2021-12" db="EMBL/GenBank/DDBJ databases">
        <title>Discovery of the Pendulisporaceae a myxobacterial family with distinct sporulation behavior and unique specialized metabolism.</title>
        <authorList>
            <person name="Garcia R."/>
            <person name="Popoff A."/>
            <person name="Bader C.D."/>
            <person name="Loehr J."/>
            <person name="Walesch S."/>
            <person name="Walt C."/>
            <person name="Boldt J."/>
            <person name="Bunk B."/>
            <person name="Haeckl F.J.F.P.J."/>
            <person name="Gunesch A.P."/>
            <person name="Birkelbach J."/>
            <person name="Nuebel U."/>
            <person name="Pietschmann T."/>
            <person name="Bach T."/>
            <person name="Mueller R."/>
        </authorList>
    </citation>
    <scope>NUCLEOTIDE SEQUENCE [LARGE SCALE GENOMIC DNA]</scope>
    <source>
        <strain evidence="2 3">MSr12523</strain>
    </source>
</reference>
<protein>
    <recommendedName>
        <fullName evidence="4">Peptidase C-terminal archaeal/bacterial domain-containing protein</fullName>
    </recommendedName>
</protein>
<feature type="chain" id="PRO_5045781560" description="Peptidase C-terminal archaeal/bacterial domain-containing protein" evidence="1">
    <location>
        <begin position="21"/>
        <end position="338"/>
    </location>
</feature>
<evidence type="ECO:0000313" key="3">
    <source>
        <dbReference type="Proteomes" id="UP001379533"/>
    </source>
</evidence>
<feature type="signal peptide" evidence="1">
    <location>
        <begin position="1"/>
        <end position="20"/>
    </location>
</feature>
<dbReference type="Gene3D" id="2.60.120.380">
    <property type="match status" value="1"/>
</dbReference>
<organism evidence="2 3">
    <name type="scientific">Pendulispora brunnea</name>
    <dbReference type="NCBI Taxonomy" id="2905690"/>
    <lineage>
        <taxon>Bacteria</taxon>
        <taxon>Pseudomonadati</taxon>
        <taxon>Myxococcota</taxon>
        <taxon>Myxococcia</taxon>
        <taxon>Myxococcales</taxon>
        <taxon>Sorangiineae</taxon>
        <taxon>Pendulisporaceae</taxon>
        <taxon>Pendulispora</taxon>
    </lineage>
</organism>
<evidence type="ECO:0008006" key="4">
    <source>
        <dbReference type="Google" id="ProtNLM"/>
    </source>
</evidence>
<keyword evidence="3" id="KW-1185">Reference proteome</keyword>
<dbReference type="RefSeq" id="WP_394844794.1">
    <property type="nucleotide sequence ID" value="NZ_CP089982.1"/>
</dbReference>
<dbReference type="EMBL" id="CP089982">
    <property type="protein sequence ID" value="WXA94192.1"/>
    <property type="molecule type" value="Genomic_DNA"/>
</dbReference>
<dbReference type="Proteomes" id="UP001379533">
    <property type="component" value="Chromosome"/>
</dbReference>
<proteinExistence type="predicted"/>
<accession>A0ABZ2KA13</accession>
<evidence type="ECO:0000313" key="2">
    <source>
        <dbReference type="EMBL" id="WXA94192.1"/>
    </source>
</evidence>
<sequence>MRSFHIVLLASSLSIGCANAADSANEAPADGEEAAGSAASELRALQDNEKLGSMAYGDTKSVDYTETPLYRAYSFSASANDSIDIWVRGTAGTDAIAWLLGADYQTLASNDNAGSGVKDAHIAYKIATAGTYWIAFREVNQENSTFTVSLSKATTAPVDVFDPNTCQGTPLARAEVLHYFAPGSSASALIVKPHLYLRERRCNTATGCAAWTESTKGIDLTYVAGGQQTKNTVKDLRVSANVEENSYIHLDLRGTDNTNDYVPFYHTYVPNSSSGTLKASRQAYSVTYEGVTFPSEISVKLFTTCLYTKLTGSTSPNSSSTYKEVEAVFYSETLPPPY</sequence>
<evidence type="ECO:0000256" key="1">
    <source>
        <dbReference type="SAM" id="SignalP"/>
    </source>
</evidence>
<gene>
    <name evidence="2" type="ORF">LZC95_48080</name>
</gene>